<dbReference type="NCBIfam" id="TIGR00055">
    <property type="entry name" value="uppS"/>
    <property type="match status" value="1"/>
</dbReference>
<accession>A0A1H7ZR03</accession>
<dbReference type="PANTHER" id="PTHR10291:SF0">
    <property type="entry name" value="DEHYDRODOLICHYL DIPHOSPHATE SYNTHASE 2"/>
    <property type="match status" value="1"/>
</dbReference>
<feature type="binding site" evidence="2">
    <location>
        <position position="185"/>
    </location>
    <ligand>
        <name>substrate</name>
    </ligand>
</feature>
<feature type="binding site" evidence="2">
    <location>
        <begin position="191"/>
        <end position="193"/>
    </location>
    <ligand>
        <name>substrate</name>
    </ligand>
</feature>
<dbReference type="Proteomes" id="UP000198744">
    <property type="component" value="Unassembled WGS sequence"/>
</dbReference>
<reference evidence="3 4" key="1">
    <citation type="submission" date="2016-10" db="EMBL/GenBank/DDBJ databases">
        <authorList>
            <person name="de Groot N.N."/>
        </authorList>
    </citation>
    <scope>NUCLEOTIDE SEQUENCE [LARGE SCALE GENOMIC DNA]</scope>
    <source>
        <strain evidence="3 4">DSM 8423</strain>
    </source>
</reference>
<feature type="binding site" evidence="2">
    <location>
        <begin position="18"/>
        <end position="21"/>
    </location>
    <ligand>
        <name>substrate</name>
    </ligand>
</feature>
<keyword evidence="1 2" id="KW-0808">Transferase</keyword>
<feature type="binding site" evidence="2">
    <location>
        <position position="34"/>
    </location>
    <ligand>
        <name>substrate</name>
    </ligand>
</feature>
<feature type="binding site" evidence="2">
    <location>
        <position position="22"/>
    </location>
    <ligand>
        <name>substrate</name>
    </ligand>
</feature>
<feature type="binding site" evidence="2">
    <location>
        <position position="204"/>
    </location>
    <ligand>
        <name>Mg(2+)</name>
        <dbReference type="ChEBI" id="CHEBI:18420"/>
    </ligand>
</feature>
<feature type="binding site" evidence="2">
    <location>
        <position position="68"/>
    </location>
    <ligand>
        <name>substrate</name>
    </ligand>
</feature>
<feature type="binding site" evidence="2">
    <location>
        <begin position="62"/>
        <end position="64"/>
    </location>
    <ligand>
        <name>substrate</name>
    </ligand>
</feature>
<proteinExistence type="inferred from homology"/>
<dbReference type="EC" id="2.5.1.-" evidence="2"/>
<sequence>MDLDPKKIPRHIAIIMDGNGRWAEKHALGRIFGHKKGAEAVNVTVRACRELGIEYLTLYAFSSENWLRPKVEISALMSLLEEYLGSQLGEMMENGIRLRAIGDIEMLRDSVKKILFQVMEKTAANKAMTLTLALSYGGREEILRAVKNIVQDGLNGRIRTEDVNRELFTSYLYTAEMPDPDLLIRTSGEQRISNFYLWQMAYTEFHFTDVLWPDFGREDLVRAIADYQSRERRFGMTSEQVKDISSKS</sequence>
<dbReference type="GO" id="GO:0016094">
    <property type="term" value="P:polyprenol biosynthetic process"/>
    <property type="evidence" value="ECO:0007669"/>
    <property type="project" value="TreeGrafter"/>
</dbReference>
<gene>
    <name evidence="3" type="ORF">SAMN04489760_12620</name>
</gene>
<dbReference type="Pfam" id="PF01255">
    <property type="entry name" value="Prenyltransf"/>
    <property type="match status" value="1"/>
</dbReference>
<organism evidence="3 4">
    <name type="scientific">Syntrophus gentianae</name>
    <dbReference type="NCBI Taxonomy" id="43775"/>
    <lineage>
        <taxon>Bacteria</taxon>
        <taxon>Pseudomonadati</taxon>
        <taxon>Thermodesulfobacteriota</taxon>
        <taxon>Syntrophia</taxon>
        <taxon>Syntrophales</taxon>
        <taxon>Syntrophaceae</taxon>
        <taxon>Syntrophus</taxon>
    </lineage>
</organism>
<dbReference type="STRING" id="43775.SAMN04489760_12620"/>
<dbReference type="InterPro" id="IPR036424">
    <property type="entry name" value="UPP_synth-like_sf"/>
</dbReference>
<feature type="binding site" evidence="2">
    <location>
        <position position="66"/>
    </location>
    <ligand>
        <name>substrate</name>
    </ligand>
</feature>
<dbReference type="PANTHER" id="PTHR10291">
    <property type="entry name" value="DEHYDRODOLICHYL DIPHOSPHATE SYNTHASE FAMILY MEMBER"/>
    <property type="match status" value="1"/>
</dbReference>
<dbReference type="GO" id="GO:0000287">
    <property type="term" value="F:magnesium ion binding"/>
    <property type="evidence" value="ECO:0007669"/>
    <property type="project" value="UniProtKB-UniRule"/>
</dbReference>
<dbReference type="HAMAP" id="MF_01139">
    <property type="entry name" value="ISPT"/>
    <property type="match status" value="1"/>
</dbReference>
<dbReference type="OrthoDB" id="4191603at2"/>
<keyword evidence="2" id="KW-0479">Metal-binding</keyword>
<keyword evidence="4" id="KW-1185">Reference proteome</keyword>
<dbReference type="NCBIfam" id="NF011405">
    <property type="entry name" value="PRK14830.1"/>
    <property type="match status" value="1"/>
</dbReference>
<feature type="active site" evidence="2">
    <location>
        <position position="17"/>
    </location>
</feature>
<dbReference type="GO" id="GO:0008834">
    <property type="term" value="F:ditrans,polycis-undecaprenyl-diphosphate synthase [(2E,6E)-farnesyl-diphosphate specific] activity"/>
    <property type="evidence" value="ECO:0007669"/>
    <property type="project" value="TreeGrafter"/>
</dbReference>
<feature type="binding site" evidence="2">
    <location>
        <position position="17"/>
    </location>
    <ligand>
        <name>Mg(2+)</name>
        <dbReference type="ChEBI" id="CHEBI:18420"/>
    </ligand>
</feature>
<comment type="similarity">
    <text evidence="2">Belongs to the UPP synthase family.</text>
</comment>
<dbReference type="Gene3D" id="3.40.1180.10">
    <property type="entry name" value="Decaprenyl diphosphate synthase-like"/>
    <property type="match status" value="1"/>
</dbReference>
<keyword evidence="2" id="KW-0460">Magnesium</keyword>
<evidence type="ECO:0000256" key="2">
    <source>
        <dbReference type="HAMAP-Rule" id="MF_01139"/>
    </source>
</evidence>
<evidence type="ECO:0000313" key="4">
    <source>
        <dbReference type="Proteomes" id="UP000198744"/>
    </source>
</evidence>
<dbReference type="EMBL" id="FOBS01000026">
    <property type="protein sequence ID" value="SEM60840.1"/>
    <property type="molecule type" value="Genomic_DNA"/>
</dbReference>
<comment type="subunit">
    <text evidence="2">Homodimer.</text>
</comment>
<dbReference type="GO" id="GO:0005829">
    <property type="term" value="C:cytosol"/>
    <property type="evidence" value="ECO:0007669"/>
    <property type="project" value="TreeGrafter"/>
</dbReference>
<dbReference type="InterPro" id="IPR001441">
    <property type="entry name" value="UPP_synth-like"/>
</dbReference>
<dbReference type="CDD" id="cd00475">
    <property type="entry name" value="Cis_IPPS"/>
    <property type="match status" value="1"/>
</dbReference>
<dbReference type="AlphaFoldDB" id="A0A1H7ZR03"/>
<dbReference type="FunFam" id="3.40.1180.10:FF:000001">
    <property type="entry name" value="(2E,6E)-farnesyl-diphosphate-specific ditrans,polycis-undecaprenyl-diphosphate synthase"/>
    <property type="match status" value="1"/>
</dbReference>
<evidence type="ECO:0000313" key="3">
    <source>
        <dbReference type="EMBL" id="SEM60840.1"/>
    </source>
</evidence>
<evidence type="ECO:0000256" key="1">
    <source>
        <dbReference type="ARBA" id="ARBA00022679"/>
    </source>
</evidence>
<dbReference type="RefSeq" id="WP_093884327.1">
    <property type="nucleotide sequence ID" value="NZ_FOBS01000026.1"/>
</dbReference>
<name>A0A1H7ZR03_9BACT</name>
<comment type="cofactor">
    <cofactor evidence="2">
        <name>Mg(2+)</name>
        <dbReference type="ChEBI" id="CHEBI:18420"/>
    </cofactor>
    <text evidence="2">Binds 2 magnesium ions per subunit.</text>
</comment>
<comment type="function">
    <text evidence="2">Catalyzes the condensation of isopentenyl diphosphate (IPP) with allylic pyrophosphates generating different type of terpenoids.</text>
</comment>
<feature type="active site" description="Proton acceptor" evidence="2">
    <location>
        <position position="65"/>
    </location>
</feature>
<protein>
    <recommendedName>
        <fullName evidence="2">Isoprenyl transferase</fullName>
        <ecNumber evidence="2">2.5.1.-</ecNumber>
    </recommendedName>
</protein>
<feature type="binding site" evidence="2">
    <location>
        <position position="30"/>
    </location>
    <ligand>
        <name>substrate</name>
    </ligand>
</feature>
<dbReference type="SUPFAM" id="SSF64005">
    <property type="entry name" value="Undecaprenyl diphosphate synthase"/>
    <property type="match status" value="1"/>
</dbReference>